<reference evidence="1 2" key="2">
    <citation type="submission" date="2019-01" db="EMBL/GenBank/DDBJ databases">
        <title>The decoding of complex shrimp genome reveals the adaptation for benthos swimmer, frequently molting mechanism and breeding impact on genome.</title>
        <authorList>
            <person name="Sun Y."/>
            <person name="Gao Y."/>
            <person name="Yu Y."/>
        </authorList>
    </citation>
    <scope>NUCLEOTIDE SEQUENCE [LARGE SCALE GENOMIC DNA]</scope>
    <source>
        <tissue evidence="1">Muscle</tissue>
    </source>
</reference>
<keyword evidence="2" id="KW-1185">Reference proteome</keyword>
<comment type="caution">
    <text evidence="1">The sequence shown here is derived from an EMBL/GenBank/DDBJ whole genome shotgun (WGS) entry which is preliminary data.</text>
</comment>
<dbReference type="EMBL" id="QCYY01002834">
    <property type="protein sequence ID" value="ROT67198.1"/>
    <property type="molecule type" value="Genomic_DNA"/>
</dbReference>
<evidence type="ECO:0000313" key="1">
    <source>
        <dbReference type="EMBL" id="ROT67198.1"/>
    </source>
</evidence>
<dbReference type="Proteomes" id="UP000283509">
    <property type="component" value="Unassembled WGS sequence"/>
</dbReference>
<gene>
    <name evidence="1" type="ORF">C7M84_014724</name>
</gene>
<protein>
    <submittedName>
        <fullName evidence="1">Uncharacterized protein</fullName>
    </submittedName>
</protein>
<name>A0A3R7MQ47_PENVA</name>
<dbReference type="AlphaFoldDB" id="A0A3R7MQ47"/>
<sequence length="196" mass="21074">MPFFSAPSLLQVSPAADVRRRMTSIRGLRPPPRPAPPRLQRAGNRCPFILAAPSPPPAGVARRQMCGGGMTSIRGSANGVGVGGAAIAIDYLVKIHLPHRKYRPSHPPLFFLLPVVRPLHRSPPNSSLSAGHEGLSDNSSLAVGLLHRMNQIHHMLQQTYIKTAAPSEDLVTRGVMAGGVCFCVRHGLPFLPSRNL</sequence>
<reference evidence="1 2" key="1">
    <citation type="submission" date="2018-04" db="EMBL/GenBank/DDBJ databases">
        <authorList>
            <person name="Zhang X."/>
            <person name="Yuan J."/>
            <person name="Li F."/>
            <person name="Xiang J."/>
        </authorList>
    </citation>
    <scope>NUCLEOTIDE SEQUENCE [LARGE SCALE GENOMIC DNA]</scope>
    <source>
        <tissue evidence="1">Muscle</tissue>
    </source>
</reference>
<organism evidence="1 2">
    <name type="scientific">Penaeus vannamei</name>
    <name type="common">Whiteleg shrimp</name>
    <name type="synonym">Litopenaeus vannamei</name>
    <dbReference type="NCBI Taxonomy" id="6689"/>
    <lineage>
        <taxon>Eukaryota</taxon>
        <taxon>Metazoa</taxon>
        <taxon>Ecdysozoa</taxon>
        <taxon>Arthropoda</taxon>
        <taxon>Crustacea</taxon>
        <taxon>Multicrustacea</taxon>
        <taxon>Malacostraca</taxon>
        <taxon>Eumalacostraca</taxon>
        <taxon>Eucarida</taxon>
        <taxon>Decapoda</taxon>
        <taxon>Dendrobranchiata</taxon>
        <taxon>Penaeoidea</taxon>
        <taxon>Penaeidae</taxon>
        <taxon>Penaeus</taxon>
    </lineage>
</organism>
<proteinExistence type="predicted"/>
<accession>A0A3R7MQ47</accession>
<evidence type="ECO:0000313" key="2">
    <source>
        <dbReference type="Proteomes" id="UP000283509"/>
    </source>
</evidence>